<comment type="subcellular location">
    <subcellularLocation>
        <location evidence="1">Cell membrane</location>
        <topology evidence="1">Multi-pass membrane protein</topology>
    </subcellularLocation>
</comment>
<feature type="transmembrane region" description="Helical" evidence="5">
    <location>
        <begin position="179"/>
        <end position="198"/>
    </location>
</feature>
<evidence type="ECO:0000256" key="1">
    <source>
        <dbReference type="ARBA" id="ARBA00004651"/>
    </source>
</evidence>
<keyword evidence="2 5" id="KW-0812">Transmembrane</keyword>
<evidence type="ECO:0000256" key="5">
    <source>
        <dbReference type="SAM" id="Phobius"/>
    </source>
</evidence>
<dbReference type="Gene3D" id="1.20.1250.20">
    <property type="entry name" value="MFS general substrate transporter like domains"/>
    <property type="match status" value="2"/>
</dbReference>
<dbReference type="PROSITE" id="PS50850">
    <property type="entry name" value="MFS"/>
    <property type="match status" value="1"/>
</dbReference>
<dbReference type="InterPro" id="IPR011701">
    <property type="entry name" value="MFS"/>
</dbReference>
<dbReference type="InterPro" id="IPR036259">
    <property type="entry name" value="MFS_trans_sf"/>
</dbReference>
<feature type="transmembrane region" description="Helical" evidence="5">
    <location>
        <begin position="21"/>
        <end position="38"/>
    </location>
</feature>
<dbReference type="SUPFAM" id="SSF103473">
    <property type="entry name" value="MFS general substrate transporter"/>
    <property type="match status" value="1"/>
</dbReference>
<dbReference type="Proteomes" id="UP000715441">
    <property type="component" value="Unassembled WGS sequence"/>
</dbReference>
<dbReference type="RefSeq" id="WP_168511960.1">
    <property type="nucleotide sequence ID" value="NZ_JAAXLS010000002.1"/>
</dbReference>
<sequence>MSAQVTPASSSLRNKSKDRTRAAIVVVLTVALMMINWADKSALGLVSVPLMSEFGISPEGFGLLGSGYFFTYSASAILFGWIATRVRVNRILLVVALMWAICMLPVALAPAFSVVLFSRIGLGFAEAPATPLGNFAVQSWFPDERRTVPATLVMIGSPLGVLLAGPGLTFLMVRFGWQSVFLALAVIGVAWCVLWAFAGGEGPYSGRSGSGESLSWRRVASGFGKLVINRSWLLCTAVCFAAYWTATLSTTWMAAFFTKALGFSTATTGWLLAVSPGISIVVMLAWSALSALLIRRGVGTRWSRGFLVGATSVAGGALVVIGATVNGPVAVVVLVAIGAALAQPIFPIGFVLAAEVAPASFRALSVSLFAALSTLAGIIAPAVTGALVGSGGAHGYRIAFLVAGVVSLAAGALSAAGINPARDADQPREQR</sequence>
<dbReference type="InterPro" id="IPR050382">
    <property type="entry name" value="MFS_Na/Anion_cotransporter"/>
</dbReference>
<dbReference type="InterPro" id="IPR020846">
    <property type="entry name" value="MFS_dom"/>
</dbReference>
<proteinExistence type="predicted"/>
<keyword evidence="4 5" id="KW-0472">Membrane</keyword>
<dbReference type="PANTHER" id="PTHR11662:SF450">
    <property type="entry name" value="BLR1003 PROTEIN"/>
    <property type="match status" value="1"/>
</dbReference>
<evidence type="ECO:0000256" key="3">
    <source>
        <dbReference type="ARBA" id="ARBA00022989"/>
    </source>
</evidence>
<accession>A0ABX1IXN7</accession>
<feature type="transmembrane region" description="Helical" evidence="5">
    <location>
        <begin position="91"/>
        <end position="110"/>
    </location>
</feature>
<feature type="transmembrane region" description="Helical" evidence="5">
    <location>
        <begin position="331"/>
        <end position="354"/>
    </location>
</feature>
<evidence type="ECO:0000259" key="6">
    <source>
        <dbReference type="PROSITE" id="PS50850"/>
    </source>
</evidence>
<keyword evidence="3 5" id="KW-1133">Transmembrane helix</keyword>
<dbReference type="Pfam" id="PF07690">
    <property type="entry name" value="MFS_1"/>
    <property type="match status" value="1"/>
</dbReference>
<feature type="transmembrane region" description="Helical" evidence="5">
    <location>
        <begin position="61"/>
        <end position="84"/>
    </location>
</feature>
<feature type="domain" description="Major facilitator superfamily (MFS) profile" evidence="6">
    <location>
        <begin position="25"/>
        <end position="422"/>
    </location>
</feature>
<feature type="transmembrane region" description="Helical" evidence="5">
    <location>
        <begin position="306"/>
        <end position="325"/>
    </location>
</feature>
<reference evidence="7 8" key="1">
    <citation type="submission" date="2020-04" db="EMBL/GenBank/DDBJ databases">
        <title>Novel species.</title>
        <authorList>
            <person name="Teo W.F.A."/>
            <person name="Lipun K."/>
            <person name="Srisuk N."/>
            <person name="Duangmal K."/>
        </authorList>
    </citation>
    <scope>NUCLEOTIDE SEQUENCE [LARGE SCALE GENOMIC DNA]</scope>
    <source>
        <strain evidence="7 8">K13G38</strain>
    </source>
</reference>
<feature type="transmembrane region" description="Helical" evidence="5">
    <location>
        <begin position="116"/>
        <end position="137"/>
    </location>
</feature>
<feature type="transmembrane region" description="Helical" evidence="5">
    <location>
        <begin position="149"/>
        <end position="173"/>
    </location>
</feature>
<name>A0ABX1IXN7_9PSEU</name>
<feature type="transmembrane region" description="Helical" evidence="5">
    <location>
        <begin position="395"/>
        <end position="418"/>
    </location>
</feature>
<dbReference type="PANTHER" id="PTHR11662">
    <property type="entry name" value="SOLUTE CARRIER FAMILY 17"/>
    <property type="match status" value="1"/>
</dbReference>
<protein>
    <submittedName>
        <fullName evidence="7">MFS transporter</fullName>
    </submittedName>
</protein>
<evidence type="ECO:0000313" key="7">
    <source>
        <dbReference type="EMBL" id="NKQ52257.1"/>
    </source>
</evidence>
<comment type="caution">
    <text evidence="7">The sequence shown here is derived from an EMBL/GenBank/DDBJ whole genome shotgun (WGS) entry which is preliminary data.</text>
</comment>
<evidence type="ECO:0000313" key="8">
    <source>
        <dbReference type="Proteomes" id="UP000715441"/>
    </source>
</evidence>
<keyword evidence="8" id="KW-1185">Reference proteome</keyword>
<evidence type="ECO:0000256" key="4">
    <source>
        <dbReference type="ARBA" id="ARBA00023136"/>
    </source>
</evidence>
<evidence type="ECO:0000256" key="2">
    <source>
        <dbReference type="ARBA" id="ARBA00022692"/>
    </source>
</evidence>
<organism evidence="7 8">
    <name type="scientific">Amycolatopsis acididurans</name>
    <dbReference type="NCBI Taxonomy" id="2724524"/>
    <lineage>
        <taxon>Bacteria</taxon>
        <taxon>Bacillati</taxon>
        <taxon>Actinomycetota</taxon>
        <taxon>Actinomycetes</taxon>
        <taxon>Pseudonocardiales</taxon>
        <taxon>Pseudonocardiaceae</taxon>
        <taxon>Amycolatopsis</taxon>
    </lineage>
</organism>
<gene>
    <name evidence="7" type="ORF">HFP15_05120</name>
</gene>
<dbReference type="EMBL" id="JAAXLS010000002">
    <property type="protein sequence ID" value="NKQ52257.1"/>
    <property type="molecule type" value="Genomic_DNA"/>
</dbReference>
<feature type="transmembrane region" description="Helical" evidence="5">
    <location>
        <begin position="232"/>
        <end position="257"/>
    </location>
</feature>
<feature type="transmembrane region" description="Helical" evidence="5">
    <location>
        <begin position="366"/>
        <end position="389"/>
    </location>
</feature>
<feature type="transmembrane region" description="Helical" evidence="5">
    <location>
        <begin position="269"/>
        <end position="294"/>
    </location>
</feature>